<keyword evidence="1" id="KW-0812">Transmembrane</keyword>
<evidence type="ECO:0000313" key="2">
    <source>
        <dbReference type="EMBL" id="RDJ20222.1"/>
    </source>
</evidence>
<protein>
    <submittedName>
        <fullName evidence="2">Uncharacterized protein</fullName>
    </submittedName>
</protein>
<dbReference type="Proteomes" id="UP000255207">
    <property type="component" value="Unassembled WGS sequence"/>
</dbReference>
<sequence length="305" mass="32984">MDGDPDTYILSAKCRNYVETGTVVIFSRTPETKARFLERCKQARGHIDHAQTLLEVWLSTVAIAYGQAYGAHRSLLDGISATEKLGHDLLLGFALAFVGGGAGSVVGALVGSTVKEVMKDALGQGFMIDGIKDLAKFSVRGTGADVFRAKSNAKMPTDPFLWKENVRRVVLAEFGLIKGIVNAWEAAVYSDEPIYGDDDEILPDFDPVKEAQDDLRLTVNGVPLAIGALPDIDQDALQKAYEKGFLVGWIKTCGRNATQVPLARESVIGDLRNAGVRLGVTDIDQLLNQYIPGTDWSAWTPPAGM</sequence>
<name>A0A370L044_9HYPH</name>
<accession>A0A370L044</accession>
<feature type="transmembrane region" description="Helical" evidence="1">
    <location>
        <begin position="89"/>
        <end position="110"/>
    </location>
</feature>
<evidence type="ECO:0000313" key="3">
    <source>
        <dbReference type="Proteomes" id="UP000255207"/>
    </source>
</evidence>
<gene>
    <name evidence="2" type="ORF">DWE98_25830</name>
</gene>
<keyword evidence="1" id="KW-1133">Transmembrane helix</keyword>
<comment type="caution">
    <text evidence="2">The sequence shown here is derived from an EMBL/GenBank/DDBJ whole genome shotgun (WGS) entry which is preliminary data.</text>
</comment>
<organism evidence="2 3">
    <name type="scientific">Bosea caraganae</name>
    <dbReference type="NCBI Taxonomy" id="2763117"/>
    <lineage>
        <taxon>Bacteria</taxon>
        <taxon>Pseudomonadati</taxon>
        <taxon>Pseudomonadota</taxon>
        <taxon>Alphaproteobacteria</taxon>
        <taxon>Hyphomicrobiales</taxon>
        <taxon>Boseaceae</taxon>
        <taxon>Bosea</taxon>
    </lineage>
</organism>
<proteinExistence type="predicted"/>
<dbReference type="AlphaFoldDB" id="A0A370L044"/>
<reference evidence="3" key="1">
    <citation type="submission" date="2018-07" db="EMBL/GenBank/DDBJ databases">
        <authorList>
            <person name="Safronova V.I."/>
            <person name="Chirak E.R."/>
            <person name="Sazanova A.L."/>
        </authorList>
    </citation>
    <scope>NUCLEOTIDE SEQUENCE [LARGE SCALE GENOMIC DNA]</scope>
    <source>
        <strain evidence="3">RCAM04685</strain>
    </source>
</reference>
<evidence type="ECO:0000256" key="1">
    <source>
        <dbReference type="SAM" id="Phobius"/>
    </source>
</evidence>
<dbReference type="EMBL" id="QQTP01000021">
    <property type="protein sequence ID" value="RDJ20222.1"/>
    <property type="molecule type" value="Genomic_DNA"/>
</dbReference>
<keyword evidence="3" id="KW-1185">Reference proteome</keyword>
<keyword evidence="1" id="KW-0472">Membrane</keyword>